<accession>A0A9P4JE99</accession>
<sequence>MLVFFSSLFFSFLLFSSLFFSFLLFSSLFFSSRLVATLPLLFFSLSSRPLSSRPLSSRPFSSLSTLRPHSDLRTTTHSTYSSGIYLKIADYARSLQEYDGQDHALLVDCSFAGSWIADISVAISFSPSWRFQISSQSSYEFL</sequence>
<dbReference type="AlphaFoldDB" id="A0A9P4JE99"/>
<dbReference type="Proteomes" id="UP000799536">
    <property type="component" value="Unassembled WGS sequence"/>
</dbReference>
<evidence type="ECO:0000313" key="2">
    <source>
        <dbReference type="Proteomes" id="UP000799536"/>
    </source>
</evidence>
<name>A0A9P4JE99_9PLEO</name>
<keyword evidence="2" id="KW-1185">Reference proteome</keyword>
<organism evidence="1 2">
    <name type="scientific">Delitschia confertaspora ATCC 74209</name>
    <dbReference type="NCBI Taxonomy" id="1513339"/>
    <lineage>
        <taxon>Eukaryota</taxon>
        <taxon>Fungi</taxon>
        <taxon>Dikarya</taxon>
        <taxon>Ascomycota</taxon>
        <taxon>Pezizomycotina</taxon>
        <taxon>Dothideomycetes</taxon>
        <taxon>Pleosporomycetidae</taxon>
        <taxon>Pleosporales</taxon>
        <taxon>Delitschiaceae</taxon>
        <taxon>Delitschia</taxon>
    </lineage>
</organism>
<gene>
    <name evidence="1" type="ORF">GQ43DRAFT_444877</name>
</gene>
<dbReference type="EMBL" id="ML994338">
    <property type="protein sequence ID" value="KAF2196709.1"/>
    <property type="molecule type" value="Genomic_DNA"/>
</dbReference>
<reference evidence="1" key="1">
    <citation type="journal article" date="2020" name="Stud. Mycol.">
        <title>101 Dothideomycetes genomes: a test case for predicting lifestyles and emergence of pathogens.</title>
        <authorList>
            <person name="Haridas S."/>
            <person name="Albert R."/>
            <person name="Binder M."/>
            <person name="Bloem J."/>
            <person name="Labutti K."/>
            <person name="Salamov A."/>
            <person name="Andreopoulos B."/>
            <person name="Baker S."/>
            <person name="Barry K."/>
            <person name="Bills G."/>
            <person name="Bluhm B."/>
            <person name="Cannon C."/>
            <person name="Castanera R."/>
            <person name="Culley D."/>
            <person name="Daum C."/>
            <person name="Ezra D."/>
            <person name="Gonzalez J."/>
            <person name="Henrissat B."/>
            <person name="Kuo A."/>
            <person name="Liang C."/>
            <person name="Lipzen A."/>
            <person name="Lutzoni F."/>
            <person name="Magnuson J."/>
            <person name="Mondo S."/>
            <person name="Nolan M."/>
            <person name="Ohm R."/>
            <person name="Pangilinan J."/>
            <person name="Park H.-J."/>
            <person name="Ramirez L."/>
            <person name="Alfaro M."/>
            <person name="Sun H."/>
            <person name="Tritt A."/>
            <person name="Yoshinaga Y."/>
            <person name="Zwiers L.-H."/>
            <person name="Turgeon B."/>
            <person name="Goodwin S."/>
            <person name="Spatafora J."/>
            <person name="Crous P."/>
            <person name="Grigoriev I."/>
        </authorList>
    </citation>
    <scope>NUCLEOTIDE SEQUENCE</scope>
    <source>
        <strain evidence="1">ATCC 74209</strain>
    </source>
</reference>
<protein>
    <submittedName>
        <fullName evidence="1">Uncharacterized protein</fullName>
    </submittedName>
</protein>
<proteinExistence type="predicted"/>
<evidence type="ECO:0000313" key="1">
    <source>
        <dbReference type="EMBL" id="KAF2196709.1"/>
    </source>
</evidence>
<comment type="caution">
    <text evidence="1">The sequence shown here is derived from an EMBL/GenBank/DDBJ whole genome shotgun (WGS) entry which is preliminary data.</text>
</comment>